<evidence type="ECO:0000256" key="3">
    <source>
        <dbReference type="ARBA" id="ARBA00022989"/>
    </source>
</evidence>
<feature type="transmembrane region" description="Helical" evidence="5">
    <location>
        <begin position="322"/>
        <end position="342"/>
    </location>
</feature>
<name>A0A524RNC9_9CHRO</name>
<gene>
    <name evidence="7" type="ORF">ERJ67_06010</name>
</gene>
<evidence type="ECO:0000256" key="2">
    <source>
        <dbReference type="ARBA" id="ARBA00022692"/>
    </source>
</evidence>
<dbReference type="PANTHER" id="PTHR37422">
    <property type="entry name" value="TEICHURONIC ACID BIOSYNTHESIS PROTEIN TUAE"/>
    <property type="match status" value="1"/>
</dbReference>
<feature type="transmembrane region" description="Helical" evidence="5">
    <location>
        <begin position="6"/>
        <end position="31"/>
    </location>
</feature>
<comment type="caution">
    <text evidence="7">The sequence shown here is derived from an EMBL/GenBank/DDBJ whole genome shotgun (WGS) entry which is preliminary data.</text>
</comment>
<proteinExistence type="predicted"/>
<feature type="transmembrane region" description="Helical" evidence="5">
    <location>
        <begin position="152"/>
        <end position="176"/>
    </location>
</feature>
<dbReference type="PANTHER" id="PTHR37422:SF13">
    <property type="entry name" value="LIPOPOLYSACCHARIDE BIOSYNTHESIS PROTEIN PA4999-RELATED"/>
    <property type="match status" value="1"/>
</dbReference>
<keyword evidence="4 5" id="KW-0472">Membrane</keyword>
<keyword evidence="3 5" id="KW-1133">Transmembrane helix</keyword>
<feature type="domain" description="O-antigen ligase-related" evidence="6">
    <location>
        <begin position="190"/>
        <end position="334"/>
    </location>
</feature>
<keyword evidence="2 5" id="KW-0812">Transmembrane</keyword>
<dbReference type="EMBL" id="SRMO01000065">
    <property type="protein sequence ID" value="TGG92303.1"/>
    <property type="molecule type" value="Genomic_DNA"/>
</dbReference>
<dbReference type="PROSITE" id="PS51257">
    <property type="entry name" value="PROKAR_LIPOPROTEIN"/>
    <property type="match status" value="1"/>
</dbReference>
<evidence type="ECO:0000256" key="5">
    <source>
        <dbReference type="SAM" id="Phobius"/>
    </source>
</evidence>
<evidence type="ECO:0000313" key="8">
    <source>
        <dbReference type="Proteomes" id="UP000317990"/>
    </source>
</evidence>
<dbReference type="Proteomes" id="UP000317990">
    <property type="component" value="Unassembled WGS sequence"/>
</dbReference>
<sequence>MGWRCLQLAWLVLPSSALIAGLLCITGFACATRLQWRACWNDWLNCLILLVSLLMVLSCTVASSGGLAWLGLVNWLPFFWGFWCWQTYLTTAAARRRCGQMLLAGTVPVLITGLGQMGLGWAGPWSLLGGAVIWFVDAAGQPDGRLSGLFDYANIAAAWLLLSWPFVLAGLLAPCLNRSQRGLAFLLVTAQAAALVLTASRNAWMLAVAALPLLLGPGSWVWLLPLLGALLLPVLLAVLPGVSDLLQEPARTLVPDAIWERLSDADVHRNLASTRLGQWATALELIAQRPWWGWGAQAFGPTYLALTGAHHPHPHNLPIDLGFTWGLPATLLLLALAFRVVFKALACGILRAALWDRAWFTAFAVLLLMHATDLPYFDARINLAGWLLLAGLRAYALAGPAGSEEAA</sequence>
<dbReference type="GO" id="GO:0016874">
    <property type="term" value="F:ligase activity"/>
    <property type="evidence" value="ECO:0007669"/>
    <property type="project" value="UniProtKB-KW"/>
</dbReference>
<feature type="transmembrane region" description="Helical" evidence="5">
    <location>
        <begin position="291"/>
        <end position="310"/>
    </location>
</feature>
<keyword evidence="7" id="KW-0436">Ligase</keyword>
<dbReference type="AlphaFoldDB" id="A0A524RNC9"/>
<evidence type="ECO:0000259" key="6">
    <source>
        <dbReference type="Pfam" id="PF04932"/>
    </source>
</evidence>
<feature type="transmembrane region" description="Helical" evidence="5">
    <location>
        <begin position="183"/>
        <end position="200"/>
    </location>
</feature>
<accession>A0A524RNC9</accession>
<feature type="transmembrane region" description="Helical" evidence="5">
    <location>
        <begin position="69"/>
        <end position="89"/>
    </location>
</feature>
<dbReference type="Pfam" id="PF04932">
    <property type="entry name" value="Wzy_C"/>
    <property type="match status" value="1"/>
</dbReference>
<protein>
    <submittedName>
        <fullName evidence="7">O-antigen ligase domain-containing protein</fullName>
    </submittedName>
</protein>
<feature type="transmembrane region" description="Helical" evidence="5">
    <location>
        <begin position="101"/>
        <end position="122"/>
    </location>
</feature>
<evidence type="ECO:0000256" key="1">
    <source>
        <dbReference type="ARBA" id="ARBA00004141"/>
    </source>
</evidence>
<feature type="transmembrane region" description="Helical" evidence="5">
    <location>
        <begin position="220"/>
        <end position="242"/>
    </location>
</feature>
<evidence type="ECO:0000313" key="7">
    <source>
        <dbReference type="EMBL" id="TGG92303.1"/>
    </source>
</evidence>
<evidence type="ECO:0000256" key="4">
    <source>
        <dbReference type="ARBA" id="ARBA00023136"/>
    </source>
</evidence>
<dbReference type="InterPro" id="IPR007016">
    <property type="entry name" value="O-antigen_ligase-rel_domated"/>
</dbReference>
<organism evidence="7 8">
    <name type="scientific">Aphanocapsa feldmannii 277cV</name>
    <dbReference type="NCBI Taxonomy" id="2507553"/>
    <lineage>
        <taxon>Bacteria</taxon>
        <taxon>Bacillati</taxon>
        <taxon>Cyanobacteriota</taxon>
        <taxon>Cyanophyceae</taxon>
        <taxon>Oscillatoriophycideae</taxon>
        <taxon>Chroococcales</taxon>
        <taxon>Microcystaceae</taxon>
        <taxon>Aphanocapsa</taxon>
    </lineage>
</organism>
<dbReference type="GO" id="GO:0016020">
    <property type="term" value="C:membrane"/>
    <property type="evidence" value="ECO:0007669"/>
    <property type="project" value="UniProtKB-SubCell"/>
</dbReference>
<dbReference type="InterPro" id="IPR051533">
    <property type="entry name" value="WaaL-like"/>
</dbReference>
<comment type="subcellular location">
    <subcellularLocation>
        <location evidence="1">Membrane</location>
        <topology evidence="1">Multi-pass membrane protein</topology>
    </subcellularLocation>
</comment>
<reference evidence="7 8" key="1">
    <citation type="journal article" date="2019" name="mSystems">
        <title>Life at home and on the roam: Genomic adaptions reflect the dual lifestyle of an intracellular, facultative symbiont.</title>
        <authorList>
            <person name="Burgsdorf I."/>
        </authorList>
    </citation>
    <scope>NUCLEOTIDE SEQUENCE [LARGE SCALE GENOMIC DNA]</scope>
    <source>
        <strain evidence="7">277cV</strain>
    </source>
</reference>
<feature type="transmembrane region" description="Helical" evidence="5">
    <location>
        <begin position="43"/>
        <end position="63"/>
    </location>
</feature>